<gene>
    <name evidence="3" type="ORF">FPZ49_27120</name>
</gene>
<sequence length="136" mass="15245">MYSIGDIAEITGLTAYTIRYYEKIGVLPSPSRQDGRRIYSEQDLQYVRFIHGLKATGMSLEDIAAFTQDGCLLTRDPAETGIGEMLSKRMAILDGHIRLLEQQILQLEAVKAVAQEKSAFYADLLEKEERERSGSA</sequence>
<dbReference type="PROSITE" id="PS00552">
    <property type="entry name" value="HTH_MERR_1"/>
    <property type="match status" value="1"/>
</dbReference>
<dbReference type="PRINTS" id="PR00040">
    <property type="entry name" value="HTHMERR"/>
</dbReference>
<dbReference type="PANTHER" id="PTHR30204:SF83">
    <property type="entry name" value="TRANSCRIPTIONAL REGULATOR, MERR FAMILY"/>
    <property type="match status" value="1"/>
</dbReference>
<dbReference type="OrthoDB" id="9811174at2"/>
<dbReference type="PROSITE" id="PS50937">
    <property type="entry name" value="HTH_MERR_2"/>
    <property type="match status" value="1"/>
</dbReference>
<comment type="caution">
    <text evidence="3">The sequence shown here is derived from an EMBL/GenBank/DDBJ whole genome shotgun (WGS) entry which is preliminary data.</text>
</comment>
<accession>A0A559K458</accession>
<dbReference type="InterPro" id="IPR009061">
    <property type="entry name" value="DNA-bd_dom_put_sf"/>
</dbReference>
<organism evidence="3 4">
    <name type="scientific">Paenibacillus cremeus</name>
    <dbReference type="NCBI Taxonomy" id="2163881"/>
    <lineage>
        <taxon>Bacteria</taxon>
        <taxon>Bacillati</taxon>
        <taxon>Bacillota</taxon>
        <taxon>Bacilli</taxon>
        <taxon>Bacillales</taxon>
        <taxon>Paenibacillaceae</taxon>
        <taxon>Paenibacillus</taxon>
    </lineage>
</organism>
<dbReference type="Pfam" id="PF13411">
    <property type="entry name" value="MerR_1"/>
    <property type="match status" value="1"/>
</dbReference>
<proteinExistence type="predicted"/>
<protein>
    <submittedName>
        <fullName evidence="3">MerR family transcriptional regulator</fullName>
    </submittedName>
</protein>
<name>A0A559K458_9BACL</name>
<dbReference type="AlphaFoldDB" id="A0A559K458"/>
<dbReference type="CDD" id="cd01109">
    <property type="entry name" value="HTH_YyaN"/>
    <property type="match status" value="1"/>
</dbReference>
<evidence type="ECO:0000313" key="3">
    <source>
        <dbReference type="EMBL" id="TVY06870.1"/>
    </source>
</evidence>
<dbReference type="PANTHER" id="PTHR30204">
    <property type="entry name" value="REDOX-CYCLING DRUG-SENSING TRANSCRIPTIONAL ACTIVATOR SOXR"/>
    <property type="match status" value="1"/>
</dbReference>
<keyword evidence="4" id="KW-1185">Reference proteome</keyword>
<dbReference type="InterPro" id="IPR047057">
    <property type="entry name" value="MerR_fam"/>
</dbReference>
<dbReference type="SUPFAM" id="SSF46955">
    <property type="entry name" value="Putative DNA-binding domain"/>
    <property type="match status" value="1"/>
</dbReference>
<dbReference type="Gene3D" id="1.10.1660.10">
    <property type="match status" value="1"/>
</dbReference>
<evidence type="ECO:0000256" key="1">
    <source>
        <dbReference type="ARBA" id="ARBA00023125"/>
    </source>
</evidence>
<evidence type="ECO:0000313" key="4">
    <source>
        <dbReference type="Proteomes" id="UP000317036"/>
    </source>
</evidence>
<dbReference type="Proteomes" id="UP000317036">
    <property type="component" value="Unassembled WGS sequence"/>
</dbReference>
<dbReference type="InterPro" id="IPR000551">
    <property type="entry name" value="MerR-type_HTH_dom"/>
</dbReference>
<dbReference type="SMART" id="SM00422">
    <property type="entry name" value="HTH_MERR"/>
    <property type="match status" value="1"/>
</dbReference>
<dbReference type="GO" id="GO:0003677">
    <property type="term" value="F:DNA binding"/>
    <property type="evidence" value="ECO:0007669"/>
    <property type="project" value="UniProtKB-KW"/>
</dbReference>
<reference evidence="3 4" key="1">
    <citation type="submission" date="2019-07" db="EMBL/GenBank/DDBJ databases">
        <authorList>
            <person name="Kim J."/>
        </authorList>
    </citation>
    <scope>NUCLEOTIDE SEQUENCE [LARGE SCALE GENOMIC DNA]</scope>
    <source>
        <strain evidence="3 4">JC52</strain>
    </source>
</reference>
<dbReference type="GO" id="GO:0003700">
    <property type="term" value="F:DNA-binding transcription factor activity"/>
    <property type="evidence" value="ECO:0007669"/>
    <property type="project" value="InterPro"/>
</dbReference>
<dbReference type="EMBL" id="VNJI01000047">
    <property type="protein sequence ID" value="TVY06870.1"/>
    <property type="molecule type" value="Genomic_DNA"/>
</dbReference>
<feature type="domain" description="HTH merR-type" evidence="2">
    <location>
        <begin position="1"/>
        <end position="69"/>
    </location>
</feature>
<dbReference type="RefSeq" id="WP_144853045.1">
    <property type="nucleotide sequence ID" value="NZ_VNJI01000047.1"/>
</dbReference>
<keyword evidence="1" id="KW-0238">DNA-binding</keyword>
<evidence type="ECO:0000259" key="2">
    <source>
        <dbReference type="PROSITE" id="PS50937"/>
    </source>
</evidence>